<reference evidence="6" key="1">
    <citation type="submission" date="2016-11" db="EMBL/GenBank/DDBJ databases">
        <authorList>
            <person name="Varghese N."/>
            <person name="Submissions S."/>
        </authorList>
    </citation>
    <scope>NUCLEOTIDE SEQUENCE [LARGE SCALE GENOMIC DNA]</scope>
    <source>
        <strain evidence="6">DSM 27370</strain>
    </source>
</reference>
<proteinExistence type="predicted"/>
<dbReference type="Gene3D" id="2.170.130.10">
    <property type="entry name" value="TonB-dependent receptor, plug domain"/>
    <property type="match status" value="1"/>
</dbReference>
<keyword evidence="6" id="KW-1185">Reference proteome</keyword>
<evidence type="ECO:0000256" key="3">
    <source>
        <dbReference type="ARBA" id="ARBA00023237"/>
    </source>
</evidence>
<feature type="chain" id="PRO_5009909869" evidence="4">
    <location>
        <begin position="20"/>
        <end position="765"/>
    </location>
</feature>
<evidence type="ECO:0000313" key="6">
    <source>
        <dbReference type="Proteomes" id="UP000184480"/>
    </source>
</evidence>
<dbReference type="EMBL" id="FQUC01000010">
    <property type="protein sequence ID" value="SHF80537.1"/>
    <property type="molecule type" value="Genomic_DNA"/>
</dbReference>
<dbReference type="InterPro" id="IPR037066">
    <property type="entry name" value="Plug_dom_sf"/>
</dbReference>
<keyword evidence="2" id="KW-0472">Membrane</keyword>
<dbReference type="Pfam" id="PF13715">
    <property type="entry name" value="CarbopepD_reg_2"/>
    <property type="match status" value="1"/>
</dbReference>
<dbReference type="Gene3D" id="2.40.170.20">
    <property type="entry name" value="TonB-dependent receptor, beta-barrel domain"/>
    <property type="match status" value="1"/>
</dbReference>
<dbReference type="AlphaFoldDB" id="A0A1M5EMV4"/>
<dbReference type="SUPFAM" id="SSF49464">
    <property type="entry name" value="Carboxypeptidase regulatory domain-like"/>
    <property type="match status" value="1"/>
</dbReference>
<evidence type="ECO:0000256" key="1">
    <source>
        <dbReference type="ARBA" id="ARBA00004442"/>
    </source>
</evidence>
<accession>A0A1M5EMV4</accession>
<keyword evidence="3" id="KW-0998">Cell outer membrane</keyword>
<organism evidence="5 6">
    <name type="scientific">Dysgonomonas macrotermitis</name>
    <dbReference type="NCBI Taxonomy" id="1346286"/>
    <lineage>
        <taxon>Bacteria</taxon>
        <taxon>Pseudomonadati</taxon>
        <taxon>Bacteroidota</taxon>
        <taxon>Bacteroidia</taxon>
        <taxon>Bacteroidales</taxon>
        <taxon>Dysgonomonadaceae</taxon>
        <taxon>Dysgonomonas</taxon>
    </lineage>
</organism>
<dbReference type="Gene3D" id="2.60.40.1120">
    <property type="entry name" value="Carboxypeptidase-like, regulatory domain"/>
    <property type="match status" value="1"/>
</dbReference>
<dbReference type="STRING" id="1346286.SAMN05444362_11084"/>
<gene>
    <name evidence="5" type="ORF">SAMN05444362_11084</name>
</gene>
<keyword evidence="5" id="KW-0675">Receptor</keyword>
<dbReference type="OrthoDB" id="9768177at2"/>
<dbReference type="RefSeq" id="WP_062183732.1">
    <property type="nucleotide sequence ID" value="NZ_BBXL01000022.1"/>
</dbReference>
<dbReference type="GO" id="GO:0009279">
    <property type="term" value="C:cell outer membrane"/>
    <property type="evidence" value="ECO:0007669"/>
    <property type="project" value="UniProtKB-SubCell"/>
</dbReference>
<dbReference type="InterPro" id="IPR008969">
    <property type="entry name" value="CarboxyPept-like_regulatory"/>
</dbReference>
<evidence type="ECO:0000256" key="4">
    <source>
        <dbReference type="SAM" id="SignalP"/>
    </source>
</evidence>
<evidence type="ECO:0000313" key="5">
    <source>
        <dbReference type="EMBL" id="SHF80537.1"/>
    </source>
</evidence>
<feature type="signal peptide" evidence="4">
    <location>
        <begin position="1"/>
        <end position="19"/>
    </location>
</feature>
<keyword evidence="4" id="KW-0732">Signal</keyword>
<sequence length="765" mass="86447">MRHLISILIILFTHTSLFAQSDTITVSGTVIDEQGEPLIACSVILKGTTNGTMADIDGKYSISAPKDATLKFFFIGFKGQEIEIEGRSTIDITLKEDELTLTGCPVYSYSTYQHKNDLSTSISGTIDIFSGRPNTVESLINGFNKSAYYNPFSGINIRGGSSIAGNDVMYVVDGIPDAPFNPADVIRYQITSDPASSSVFDTGMASGGIILITTKKGLNFTPLEADVWVGLQQASSTLPGFNKSKYDDNLRTGLSQHYYLRTTKRSNKWNSVEMNTSFSYDNTENTVRSSNSEHLMAQVNTNKYIYRSLKLDQTLFYNRYSERHGLLYDNNPGKPLEGSSAGVIITPYKPSDRIYSATTLSASPRNFRFRSTFSYDYTDSSDKSATGYDSFINIYNPDYDYRSVYNGRTERLMWNSTASYSHYINGHNIGFTAGYTYTQDRLRPLNADDSGNYSYTTGKDITNNLMGLFTYNYWDGGRTFTTAIRRTESSKLKPDKDFAYFPSVSAGWNIVRERFWDCDFFSILKLKAAWGRTGSTRSISPFSYERNVYSNLKWTITDQRNIGINTSFSDRYIYITADYFYKKTYNLLEVVPSAAGTMITSGKGQLINRGWEFSASNRLISNSYSTLVIEASYSHYKSDVRHNSKQDNDPYLILGEYNTPRNIYNLHIKYGIGKFDLAMLFHGLSDLKTGYTYGDETKTDYYGLKMLNVSYMLKDRYSRKPQIRLYLNAENLLTKVNTGNKNELYNPLYLLPVNRAISAGVSIQL</sequence>
<dbReference type="Proteomes" id="UP000184480">
    <property type="component" value="Unassembled WGS sequence"/>
</dbReference>
<comment type="subcellular location">
    <subcellularLocation>
        <location evidence="1">Cell outer membrane</location>
    </subcellularLocation>
</comment>
<evidence type="ECO:0000256" key="2">
    <source>
        <dbReference type="ARBA" id="ARBA00023136"/>
    </source>
</evidence>
<name>A0A1M5EMV4_9BACT</name>
<protein>
    <submittedName>
        <fullName evidence="5">Outer membrane receptor proteins, mostly Fe transport</fullName>
    </submittedName>
</protein>
<dbReference type="InterPro" id="IPR036942">
    <property type="entry name" value="Beta-barrel_TonB_sf"/>
</dbReference>
<dbReference type="SUPFAM" id="SSF56935">
    <property type="entry name" value="Porins"/>
    <property type="match status" value="1"/>
</dbReference>